<sequence length="39" mass="4200">RPYRKPRPDDASRKSLSRGTGSYGNHKASLTARAGPSCP</sequence>
<reference evidence="2" key="1">
    <citation type="submission" date="2014-05" db="EMBL/GenBank/DDBJ databases">
        <title>The transcriptome of the halophilic microalga Tetraselmis sp. GSL018 isolated from the Great Salt Lake, Utah.</title>
        <authorList>
            <person name="Jinkerson R.E."/>
            <person name="D'Adamo S."/>
            <person name="Posewitz M.C."/>
        </authorList>
    </citation>
    <scope>NUCLEOTIDE SEQUENCE</scope>
    <source>
        <strain evidence="2">GSL018</strain>
    </source>
</reference>
<feature type="non-terminal residue" evidence="2">
    <location>
        <position position="1"/>
    </location>
</feature>
<dbReference type="EMBL" id="GBEZ01006404">
    <property type="protein sequence ID" value="JAC78994.1"/>
    <property type="molecule type" value="Transcribed_RNA"/>
</dbReference>
<name>A0A061S7I4_9CHLO</name>
<proteinExistence type="predicted"/>
<protein>
    <submittedName>
        <fullName evidence="2">Uncharacterized protein</fullName>
    </submittedName>
</protein>
<evidence type="ECO:0000313" key="2">
    <source>
        <dbReference type="EMBL" id="JAC78994.1"/>
    </source>
</evidence>
<evidence type="ECO:0000256" key="1">
    <source>
        <dbReference type="SAM" id="MobiDB-lite"/>
    </source>
</evidence>
<feature type="region of interest" description="Disordered" evidence="1">
    <location>
        <begin position="1"/>
        <end position="39"/>
    </location>
</feature>
<gene>
    <name evidence="2" type="ORF">TSPGSL018_13807</name>
</gene>
<accession>A0A061S7I4</accession>
<organism evidence="2">
    <name type="scientific">Tetraselmis sp. GSL018</name>
    <dbReference type="NCBI Taxonomy" id="582737"/>
    <lineage>
        <taxon>Eukaryota</taxon>
        <taxon>Viridiplantae</taxon>
        <taxon>Chlorophyta</taxon>
        <taxon>core chlorophytes</taxon>
        <taxon>Chlorodendrophyceae</taxon>
        <taxon>Chlorodendrales</taxon>
        <taxon>Chlorodendraceae</taxon>
        <taxon>Tetraselmis</taxon>
    </lineage>
</organism>
<feature type="compositionally biased region" description="Basic and acidic residues" evidence="1">
    <location>
        <begin position="1"/>
        <end position="13"/>
    </location>
</feature>
<dbReference type="AlphaFoldDB" id="A0A061S7I4"/>